<dbReference type="Pfam" id="PF02055">
    <property type="entry name" value="Glyco_hydro_30"/>
    <property type="match status" value="1"/>
</dbReference>
<dbReference type="InterPro" id="IPR017853">
    <property type="entry name" value="GH"/>
</dbReference>
<feature type="domain" description="Glycosyl hydrolase family 30 beta sandwich" evidence="8">
    <location>
        <begin position="107"/>
        <end position="170"/>
    </location>
</feature>
<dbReference type="PANTHER" id="PTHR11069:SF23">
    <property type="entry name" value="LYSOSOMAL ACID GLUCOSYLCERAMIDASE"/>
    <property type="match status" value="1"/>
</dbReference>
<dbReference type="InterPro" id="IPR001139">
    <property type="entry name" value="Glyco_hydro_30"/>
</dbReference>
<sequence>MFKKYNKFLLYTEACIIRRLDPNSTLTVDLGSWIRGAAYATDIIEVINHFSIGFIDWNMALNTEGGPVFPTSGTVDAPVIVNASADEFYKNPMFYVLGHFSKFIDEGSYRVDSTSEPLSSVSHLATTNPDGSISTFLYNPTESDITVILHDVINKKIVNISVKAESLNTVVWW</sequence>
<evidence type="ECO:0000256" key="6">
    <source>
        <dbReference type="RuleBase" id="RU361188"/>
    </source>
</evidence>
<evidence type="ECO:0000256" key="3">
    <source>
        <dbReference type="ARBA" id="ARBA00012658"/>
    </source>
</evidence>
<evidence type="ECO:0000256" key="1">
    <source>
        <dbReference type="ARBA" id="ARBA00001013"/>
    </source>
</evidence>
<feature type="domain" description="Glycosyl hydrolase family 30 TIM-barrel" evidence="7">
    <location>
        <begin position="6"/>
        <end position="104"/>
    </location>
</feature>
<name>A0A1B6J1J5_9HEMI</name>
<keyword evidence="4" id="KW-0732">Signal</keyword>
<dbReference type="AlphaFoldDB" id="A0A1B6J1J5"/>
<dbReference type="InterPro" id="IPR033453">
    <property type="entry name" value="Glyco_hydro_30_TIM-barrel"/>
</dbReference>
<organism evidence="9">
    <name type="scientific">Homalodisca liturata</name>
    <dbReference type="NCBI Taxonomy" id="320908"/>
    <lineage>
        <taxon>Eukaryota</taxon>
        <taxon>Metazoa</taxon>
        <taxon>Ecdysozoa</taxon>
        <taxon>Arthropoda</taxon>
        <taxon>Hexapoda</taxon>
        <taxon>Insecta</taxon>
        <taxon>Pterygota</taxon>
        <taxon>Neoptera</taxon>
        <taxon>Paraneoptera</taxon>
        <taxon>Hemiptera</taxon>
        <taxon>Auchenorrhyncha</taxon>
        <taxon>Membracoidea</taxon>
        <taxon>Cicadellidae</taxon>
        <taxon>Cicadellinae</taxon>
        <taxon>Proconiini</taxon>
        <taxon>Homalodisca</taxon>
    </lineage>
</organism>
<accession>A0A1B6J1J5</accession>
<protein>
    <recommendedName>
        <fullName evidence="3 6">Glucosylceramidase</fullName>
        <ecNumber evidence="3 6">3.2.1.45</ecNumber>
    </recommendedName>
</protein>
<gene>
    <name evidence="9" type="ORF">g.29482</name>
</gene>
<dbReference type="GO" id="GO:0006680">
    <property type="term" value="P:glucosylceramide catabolic process"/>
    <property type="evidence" value="ECO:0007669"/>
    <property type="project" value="TreeGrafter"/>
</dbReference>
<evidence type="ECO:0000259" key="8">
    <source>
        <dbReference type="Pfam" id="PF17189"/>
    </source>
</evidence>
<dbReference type="Pfam" id="PF17189">
    <property type="entry name" value="Glyco_hydro_30C"/>
    <property type="match status" value="1"/>
</dbReference>
<dbReference type="GO" id="GO:0004348">
    <property type="term" value="F:glucosylceramidase activity"/>
    <property type="evidence" value="ECO:0007669"/>
    <property type="project" value="UniProtKB-EC"/>
</dbReference>
<dbReference type="PANTHER" id="PTHR11069">
    <property type="entry name" value="GLUCOSYLCERAMIDASE"/>
    <property type="match status" value="1"/>
</dbReference>
<comment type="similarity">
    <text evidence="2 6">Belongs to the glycosyl hydrolase 30 family.</text>
</comment>
<dbReference type="EMBL" id="GECU01014657">
    <property type="protein sequence ID" value="JAS93049.1"/>
    <property type="molecule type" value="Transcribed_RNA"/>
</dbReference>
<comment type="catalytic activity">
    <reaction evidence="1">
        <text>a beta-D-glucosyl-(1&lt;-&gt;1')-N-acylsphing-4-enine + H2O = an N-acylsphing-4-enine + D-glucose</text>
        <dbReference type="Rhea" id="RHEA:13269"/>
        <dbReference type="ChEBI" id="CHEBI:4167"/>
        <dbReference type="ChEBI" id="CHEBI:15377"/>
        <dbReference type="ChEBI" id="CHEBI:22801"/>
        <dbReference type="ChEBI" id="CHEBI:52639"/>
        <dbReference type="EC" id="3.2.1.45"/>
    </reaction>
    <physiologicalReaction direction="left-to-right" evidence="1">
        <dbReference type="Rhea" id="RHEA:13270"/>
    </physiologicalReaction>
</comment>
<evidence type="ECO:0000313" key="9">
    <source>
        <dbReference type="EMBL" id="JAS93049.1"/>
    </source>
</evidence>
<proteinExistence type="inferred from homology"/>
<dbReference type="EC" id="3.2.1.45" evidence="3 6"/>
<dbReference type="SUPFAM" id="SSF51445">
    <property type="entry name" value="(Trans)glycosidases"/>
    <property type="match status" value="1"/>
</dbReference>
<dbReference type="GO" id="GO:0016020">
    <property type="term" value="C:membrane"/>
    <property type="evidence" value="ECO:0007669"/>
    <property type="project" value="GOC"/>
</dbReference>
<evidence type="ECO:0000256" key="4">
    <source>
        <dbReference type="ARBA" id="ARBA00022729"/>
    </source>
</evidence>
<reference evidence="9" key="1">
    <citation type="submission" date="2015-11" db="EMBL/GenBank/DDBJ databases">
        <title>De novo transcriptome assembly of four potential Pierce s Disease insect vectors from Arizona vineyards.</title>
        <authorList>
            <person name="Tassone E.E."/>
        </authorList>
    </citation>
    <scope>NUCLEOTIDE SEQUENCE</scope>
</reference>
<keyword evidence="6" id="KW-0443">Lipid metabolism</keyword>
<evidence type="ECO:0000256" key="2">
    <source>
        <dbReference type="ARBA" id="ARBA00005382"/>
    </source>
</evidence>
<evidence type="ECO:0000256" key="5">
    <source>
        <dbReference type="ARBA" id="ARBA00022801"/>
    </source>
</evidence>
<evidence type="ECO:0000259" key="7">
    <source>
        <dbReference type="Pfam" id="PF02055"/>
    </source>
</evidence>
<keyword evidence="5 6" id="KW-0378">Hydrolase</keyword>
<dbReference type="InterPro" id="IPR033452">
    <property type="entry name" value="GH30_C"/>
</dbReference>
<keyword evidence="6" id="KW-0326">Glycosidase</keyword>
<dbReference type="Gene3D" id="3.20.20.80">
    <property type="entry name" value="Glycosidases"/>
    <property type="match status" value="1"/>
</dbReference>
<keyword evidence="6" id="KW-0746">Sphingolipid metabolism</keyword>